<gene>
    <name evidence="1" type="ORF">SSLN_LOCUS13847</name>
</gene>
<dbReference type="AlphaFoldDB" id="A0A183TBJ8"/>
<dbReference type="Gene3D" id="3.60.10.10">
    <property type="entry name" value="Endonuclease/exonuclease/phosphatase"/>
    <property type="match status" value="1"/>
</dbReference>
<evidence type="ECO:0000313" key="3">
    <source>
        <dbReference type="WBParaSite" id="SSLN_0001437501-mRNA-1"/>
    </source>
</evidence>
<dbReference type="EMBL" id="UYSU01038421">
    <property type="protein sequence ID" value="VDM00233.1"/>
    <property type="molecule type" value="Genomic_DNA"/>
</dbReference>
<protein>
    <submittedName>
        <fullName evidence="1 3">Uncharacterized protein</fullName>
    </submittedName>
</protein>
<name>A0A183TBJ8_SCHSO</name>
<proteinExistence type="predicted"/>
<keyword evidence="2" id="KW-1185">Reference proteome</keyword>
<sequence length="131" mass="14973">MEEVLVAWELARYKVDIAALSETRFSEQCQLDEKGAGYIFFWSGRPKTERRDAGVVFAIRNDIVGRLPCLPQGIDDHLMNLRLPLWGDKFALIINVYAPPKRTCMPCLQLCRKRTIVLCYFNARVGTDHAA</sequence>
<evidence type="ECO:0000313" key="2">
    <source>
        <dbReference type="Proteomes" id="UP000275846"/>
    </source>
</evidence>
<organism evidence="3">
    <name type="scientific">Schistocephalus solidus</name>
    <name type="common">Tapeworm</name>
    <dbReference type="NCBI Taxonomy" id="70667"/>
    <lineage>
        <taxon>Eukaryota</taxon>
        <taxon>Metazoa</taxon>
        <taxon>Spiralia</taxon>
        <taxon>Lophotrochozoa</taxon>
        <taxon>Platyhelminthes</taxon>
        <taxon>Cestoda</taxon>
        <taxon>Eucestoda</taxon>
        <taxon>Diphyllobothriidea</taxon>
        <taxon>Diphyllobothriidae</taxon>
        <taxon>Schistocephalus</taxon>
    </lineage>
</organism>
<accession>A0A183TBJ8</accession>
<evidence type="ECO:0000313" key="1">
    <source>
        <dbReference type="EMBL" id="VDM00233.1"/>
    </source>
</evidence>
<reference evidence="3" key="1">
    <citation type="submission" date="2016-06" db="UniProtKB">
        <authorList>
            <consortium name="WormBaseParasite"/>
        </authorList>
    </citation>
    <scope>IDENTIFICATION</scope>
</reference>
<dbReference type="Proteomes" id="UP000275846">
    <property type="component" value="Unassembled WGS sequence"/>
</dbReference>
<reference evidence="1 2" key="2">
    <citation type="submission" date="2018-11" db="EMBL/GenBank/DDBJ databases">
        <authorList>
            <consortium name="Pathogen Informatics"/>
        </authorList>
    </citation>
    <scope>NUCLEOTIDE SEQUENCE [LARGE SCALE GENOMIC DNA]</scope>
    <source>
        <strain evidence="1 2">NST_G2</strain>
    </source>
</reference>
<dbReference type="InterPro" id="IPR036691">
    <property type="entry name" value="Endo/exonu/phosph_ase_sf"/>
</dbReference>
<dbReference type="WBParaSite" id="SSLN_0001437501-mRNA-1">
    <property type="protein sequence ID" value="SSLN_0001437501-mRNA-1"/>
    <property type="gene ID" value="SSLN_0001437501"/>
</dbReference>
<dbReference type="SUPFAM" id="SSF56219">
    <property type="entry name" value="DNase I-like"/>
    <property type="match status" value="1"/>
</dbReference>